<reference evidence="1 2" key="1">
    <citation type="submission" date="2019-05" db="EMBL/GenBank/DDBJ databases">
        <authorList>
            <person name="Lee S.D."/>
        </authorList>
    </citation>
    <scope>NUCLEOTIDE SEQUENCE [LARGE SCALE GENOMIC DNA]</scope>
    <source>
        <strain evidence="1 2">C5-26</strain>
    </source>
</reference>
<organism evidence="1 2">
    <name type="scientific">Leekyejoonella antrihumi</name>
    <dbReference type="NCBI Taxonomy" id="1660198"/>
    <lineage>
        <taxon>Bacteria</taxon>
        <taxon>Bacillati</taxon>
        <taxon>Actinomycetota</taxon>
        <taxon>Actinomycetes</taxon>
        <taxon>Micrococcales</taxon>
        <taxon>Dermacoccaceae</taxon>
        <taxon>Leekyejoonella</taxon>
    </lineage>
</organism>
<dbReference type="AlphaFoldDB" id="A0A563E707"/>
<protein>
    <recommendedName>
        <fullName evidence="3">Tetratricopeptide repeat protein</fullName>
    </recommendedName>
</protein>
<keyword evidence="2" id="KW-1185">Reference proteome</keyword>
<proteinExistence type="predicted"/>
<dbReference type="RefSeq" id="WP_146315192.1">
    <property type="nucleotide sequence ID" value="NZ_VCQV01000003.1"/>
</dbReference>
<accession>A0A563E707</accession>
<dbReference type="EMBL" id="VCQV01000003">
    <property type="protein sequence ID" value="TWP38215.1"/>
    <property type="molecule type" value="Genomic_DNA"/>
</dbReference>
<sequence>MGTTPRRRRCGVVPAAQSAFLHGRLAFATGANEDAIAHLRKLVNGDDRLLEAESRLISGVLLAKAGALDPAKDHLGWVLRQTFLPASARKLDIF</sequence>
<comment type="caution">
    <text evidence="1">The sequence shown here is derived from an EMBL/GenBank/DDBJ whole genome shotgun (WGS) entry which is preliminary data.</text>
</comment>
<reference evidence="1 2" key="2">
    <citation type="submission" date="2019-08" db="EMBL/GenBank/DDBJ databases">
        <title>Jejuicoccus antrihumi gen. nov., sp. nov., a new member of the family Dermacoccaceae isolated from a cave.</title>
        <authorList>
            <person name="Schumann P."/>
            <person name="Kim I.S."/>
        </authorList>
    </citation>
    <scope>NUCLEOTIDE SEQUENCE [LARGE SCALE GENOMIC DNA]</scope>
    <source>
        <strain evidence="1 2">C5-26</strain>
    </source>
</reference>
<evidence type="ECO:0008006" key="3">
    <source>
        <dbReference type="Google" id="ProtNLM"/>
    </source>
</evidence>
<name>A0A563E707_9MICO</name>
<dbReference type="Proteomes" id="UP000320244">
    <property type="component" value="Unassembled WGS sequence"/>
</dbReference>
<evidence type="ECO:0000313" key="1">
    <source>
        <dbReference type="EMBL" id="TWP38215.1"/>
    </source>
</evidence>
<evidence type="ECO:0000313" key="2">
    <source>
        <dbReference type="Proteomes" id="UP000320244"/>
    </source>
</evidence>
<gene>
    <name evidence="1" type="ORF">FGL98_03025</name>
</gene>